<comment type="caution">
    <text evidence="2">The sequence shown here is derived from an EMBL/GenBank/DDBJ whole genome shotgun (WGS) entry which is preliminary data.</text>
</comment>
<gene>
    <name evidence="2" type="ORF">GCM10009665_25500</name>
</gene>
<proteinExistence type="predicted"/>
<reference evidence="2 3" key="1">
    <citation type="journal article" date="2019" name="Int. J. Syst. Evol. Microbiol.">
        <title>The Global Catalogue of Microorganisms (GCM) 10K type strain sequencing project: providing services to taxonomists for standard genome sequencing and annotation.</title>
        <authorList>
            <consortium name="The Broad Institute Genomics Platform"/>
            <consortium name="The Broad Institute Genome Sequencing Center for Infectious Disease"/>
            <person name="Wu L."/>
            <person name="Ma J."/>
        </authorList>
    </citation>
    <scope>NUCLEOTIDE SEQUENCE [LARGE SCALE GENOMIC DNA]</scope>
    <source>
        <strain evidence="2 3">JCM 13004</strain>
    </source>
</reference>
<name>A0ABN1W5P3_9ACTN</name>
<dbReference type="EMBL" id="BAAALF010000034">
    <property type="protein sequence ID" value="GAA1234134.1"/>
    <property type="molecule type" value="Genomic_DNA"/>
</dbReference>
<keyword evidence="3" id="KW-1185">Reference proteome</keyword>
<evidence type="ECO:0008006" key="4">
    <source>
        <dbReference type="Google" id="ProtNLM"/>
    </source>
</evidence>
<feature type="compositionally biased region" description="Low complexity" evidence="1">
    <location>
        <begin position="166"/>
        <end position="181"/>
    </location>
</feature>
<feature type="region of interest" description="Disordered" evidence="1">
    <location>
        <begin position="214"/>
        <end position="253"/>
    </location>
</feature>
<accession>A0ABN1W5P3</accession>
<protein>
    <recommendedName>
        <fullName evidence="4">Helix-turn-helix protein</fullName>
    </recommendedName>
</protein>
<evidence type="ECO:0000313" key="3">
    <source>
        <dbReference type="Proteomes" id="UP001500037"/>
    </source>
</evidence>
<dbReference type="Proteomes" id="UP001500037">
    <property type="component" value="Unassembled WGS sequence"/>
</dbReference>
<evidence type="ECO:0000256" key="1">
    <source>
        <dbReference type="SAM" id="MobiDB-lite"/>
    </source>
</evidence>
<feature type="region of interest" description="Disordered" evidence="1">
    <location>
        <begin position="163"/>
        <end position="187"/>
    </location>
</feature>
<evidence type="ECO:0000313" key="2">
    <source>
        <dbReference type="EMBL" id="GAA1234134.1"/>
    </source>
</evidence>
<organism evidence="2 3">
    <name type="scientific">Kitasatospora nipponensis</name>
    <dbReference type="NCBI Taxonomy" id="258049"/>
    <lineage>
        <taxon>Bacteria</taxon>
        <taxon>Bacillati</taxon>
        <taxon>Actinomycetota</taxon>
        <taxon>Actinomycetes</taxon>
        <taxon>Kitasatosporales</taxon>
        <taxon>Streptomycetaceae</taxon>
        <taxon>Kitasatospora</taxon>
    </lineage>
</organism>
<sequence>MVPEAEQWVRSTRGRVAPDPYTWKQAVHWVVGSGLYVPAWEHGPKAMGRSTVLVAQELAALSPCRPGVDYLMRRLRLSERTVQNHLRMLREAGLLAYVAMGTRRRGAKPQASEFALVIPPQFDQALGIRTVGEGSRRRVVGIAEAGRAVIALLGKRASRKVRAARAKTSSKSAAKGSVTASQALAGPVSSQVSQAAESASGADCRCTPMEGGCCTSSTDRSTHLPSESKLDAGTDDSSTPGKQQWRERAGKPKRRVLNRVGRRYQLAFELIQRVPWLSKATVARVAWVTRELADADWTVNEVLAWLDLRQEPDRVRRPSAFLAARLRGALATGDTADKRRRLAEAWLDNRRATAGRHQEWEGTWAQPRSQHVRNLVTRAVAGCALSPGEEANATEHSEDDPGQLLEDLTREEVRHLRDLAQHHPDLVLTAIESQGEDYARRLYTNAVVDKLLSFQAKAPVYGSRMVVHGGWGQA</sequence>
<feature type="compositionally biased region" description="Basic and acidic residues" evidence="1">
    <location>
        <begin position="220"/>
        <end position="232"/>
    </location>
</feature>